<keyword evidence="2" id="KW-1185">Reference proteome</keyword>
<reference evidence="2" key="1">
    <citation type="journal article" date="2019" name="Int. J. Syst. Evol. Microbiol.">
        <title>The Global Catalogue of Microorganisms (GCM) 10K type strain sequencing project: providing services to taxonomists for standard genome sequencing and annotation.</title>
        <authorList>
            <consortium name="The Broad Institute Genomics Platform"/>
            <consortium name="The Broad Institute Genome Sequencing Center for Infectious Disease"/>
            <person name="Wu L."/>
            <person name="Ma J."/>
        </authorList>
    </citation>
    <scope>NUCLEOTIDE SEQUENCE [LARGE SCALE GENOMIC DNA]</scope>
    <source>
        <strain evidence="2">KCTC 13193</strain>
    </source>
</reference>
<dbReference type="Proteomes" id="UP001595387">
    <property type="component" value="Unassembled WGS sequence"/>
</dbReference>
<dbReference type="EMBL" id="JBHRRZ010000001">
    <property type="protein sequence ID" value="MFC2946904.1"/>
    <property type="molecule type" value="Genomic_DNA"/>
</dbReference>
<comment type="caution">
    <text evidence="1">The sequence shown here is derived from an EMBL/GenBank/DDBJ whole genome shotgun (WGS) entry which is preliminary data.</text>
</comment>
<name>A0ABV7A1Z6_9BACI</name>
<dbReference type="RefSeq" id="WP_390301444.1">
    <property type="nucleotide sequence ID" value="NZ_JBHRRZ010000001.1"/>
</dbReference>
<accession>A0ABV7A1Z6</accession>
<protein>
    <recommendedName>
        <fullName evidence="3">DUF4031 domain-containing protein</fullName>
    </recommendedName>
</protein>
<evidence type="ECO:0000313" key="2">
    <source>
        <dbReference type="Proteomes" id="UP001595387"/>
    </source>
</evidence>
<organism evidence="1 2">
    <name type="scientific">Virgibacillus sediminis</name>
    <dbReference type="NCBI Taxonomy" id="202260"/>
    <lineage>
        <taxon>Bacteria</taxon>
        <taxon>Bacillati</taxon>
        <taxon>Bacillota</taxon>
        <taxon>Bacilli</taxon>
        <taxon>Bacillales</taxon>
        <taxon>Bacillaceae</taxon>
        <taxon>Virgibacillus</taxon>
    </lineage>
</organism>
<evidence type="ECO:0008006" key="3">
    <source>
        <dbReference type="Google" id="ProtNLM"/>
    </source>
</evidence>
<gene>
    <name evidence="1" type="ORF">ACFODW_00800</name>
</gene>
<sequence length="100" mass="11893">MAFGVSKEELKAWKKDVKDGKIAFLTHFWLDDRFPGCTTVTKVGCSDLSRLQEWGTRYGLKPEWIHHDKNYPHFDLFGDRQRDILRGENQHDQLERFKIN</sequence>
<proteinExistence type="predicted"/>
<evidence type="ECO:0000313" key="1">
    <source>
        <dbReference type="EMBL" id="MFC2946904.1"/>
    </source>
</evidence>